<evidence type="ECO:0000256" key="1">
    <source>
        <dbReference type="ARBA" id="ARBA00000085"/>
    </source>
</evidence>
<feature type="transmembrane region" description="Helical" evidence="14">
    <location>
        <begin position="31"/>
        <end position="51"/>
    </location>
</feature>
<feature type="coiled-coil region" evidence="13">
    <location>
        <begin position="134"/>
        <end position="166"/>
    </location>
</feature>
<dbReference type="Proteomes" id="UP000663651">
    <property type="component" value="Chromosome"/>
</dbReference>
<dbReference type="Pfam" id="PF00512">
    <property type="entry name" value="HisKA"/>
    <property type="match status" value="1"/>
</dbReference>
<evidence type="ECO:0000256" key="14">
    <source>
        <dbReference type="SAM" id="Phobius"/>
    </source>
</evidence>
<dbReference type="SUPFAM" id="SSF47384">
    <property type="entry name" value="Homodimeric domain of signal transducing histidine kinase"/>
    <property type="match status" value="1"/>
</dbReference>
<dbReference type="PROSITE" id="PS50109">
    <property type="entry name" value="HIS_KIN"/>
    <property type="match status" value="1"/>
</dbReference>
<evidence type="ECO:0000313" key="16">
    <source>
        <dbReference type="EMBL" id="QSV46050.1"/>
    </source>
</evidence>
<evidence type="ECO:0000256" key="13">
    <source>
        <dbReference type="SAM" id="Coils"/>
    </source>
</evidence>
<keyword evidence="13" id="KW-0175">Coiled coil</keyword>
<dbReference type="CDD" id="cd00082">
    <property type="entry name" value="HisKA"/>
    <property type="match status" value="1"/>
</dbReference>
<dbReference type="InterPro" id="IPR025201">
    <property type="entry name" value="KdpD_TM"/>
</dbReference>
<keyword evidence="10 14" id="KW-1133">Transmembrane helix</keyword>
<keyword evidence="6 14" id="KW-0812">Transmembrane</keyword>
<dbReference type="InterPro" id="IPR005467">
    <property type="entry name" value="His_kinase_dom"/>
</dbReference>
<dbReference type="InterPro" id="IPR036890">
    <property type="entry name" value="HATPase_C_sf"/>
</dbReference>
<evidence type="ECO:0000259" key="15">
    <source>
        <dbReference type="PROSITE" id="PS50109"/>
    </source>
</evidence>
<protein>
    <recommendedName>
        <fullName evidence="3">histidine kinase</fullName>
        <ecNumber evidence="3">2.7.13.3</ecNumber>
    </recommendedName>
</protein>
<evidence type="ECO:0000256" key="4">
    <source>
        <dbReference type="ARBA" id="ARBA00022553"/>
    </source>
</evidence>
<dbReference type="PANTHER" id="PTHR45569:SF1">
    <property type="entry name" value="SENSOR PROTEIN KDPD"/>
    <property type="match status" value="1"/>
</dbReference>
<evidence type="ECO:0000256" key="11">
    <source>
        <dbReference type="ARBA" id="ARBA00023012"/>
    </source>
</evidence>
<dbReference type="SMART" id="SM00387">
    <property type="entry name" value="HATPase_c"/>
    <property type="match status" value="1"/>
</dbReference>
<evidence type="ECO:0000256" key="3">
    <source>
        <dbReference type="ARBA" id="ARBA00012438"/>
    </source>
</evidence>
<dbReference type="Pfam" id="PF02518">
    <property type="entry name" value="HATPase_c"/>
    <property type="match status" value="1"/>
</dbReference>
<evidence type="ECO:0000256" key="8">
    <source>
        <dbReference type="ARBA" id="ARBA00022777"/>
    </source>
</evidence>
<keyword evidence="5" id="KW-0808">Transferase</keyword>
<dbReference type="InterPro" id="IPR052023">
    <property type="entry name" value="Histidine_kinase_KdpD"/>
</dbReference>
<keyword evidence="11" id="KW-0902">Two-component regulatory system</keyword>
<dbReference type="EMBL" id="CP071382">
    <property type="protein sequence ID" value="QSV46050.1"/>
    <property type="molecule type" value="Genomic_DNA"/>
</dbReference>
<keyword evidence="4" id="KW-0597">Phosphoprotein</keyword>
<dbReference type="PRINTS" id="PR00344">
    <property type="entry name" value="BCTRLSENSOR"/>
</dbReference>
<feature type="transmembrane region" description="Helical" evidence="14">
    <location>
        <begin position="83"/>
        <end position="101"/>
    </location>
</feature>
<dbReference type="Gene3D" id="1.20.120.620">
    <property type="entry name" value="Backbone structure of the membrane domain of e. Coli histidine kinase receptor kdpd"/>
    <property type="match status" value="1"/>
</dbReference>
<evidence type="ECO:0000256" key="2">
    <source>
        <dbReference type="ARBA" id="ARBA00004141"/>
    </source>
</evidence>
<dbReference type="PANTHER" id="PTHR45569">
    <property type="entry name" value="SENSOR PROTEIN KDPD"/>
    <property type="match status" value="1"/>
</dbReference>
<feature type="domain" description="Histidine kinase" evidence="15">
    <location>
        <begin position="167"/>
        <end position="382"/>
    </location>
</feature>
<dbReference type="InterPro" id="IPR038318">
    <property type="entry name" value="KdpD_sf"/>
</dbReference>
<sequence length="388" mass="42673">MMFSTTVAERQKNWYSGRNLPSRSRDIPVNLFGAATGYIFSLVLVVIATLVCEVIRPYLVPTNMVMVYQLAVVVAAVKLGLRPAIATAFLGVLAFDFFFVPPRFTFSVADKEYLITFFGLFVVGVIISSLVAKVREQSQEQARLSRQAEQARILQARENLERALLNSISHDLRTPLVSITGALSALKGEGERLSDQARRELLETAFDEAERLNRFVGNLLDMTRIEAGAIRLNMEPSDIQELVGCALAAMEKRLGDREVTVELSPGLPLVSLDMVLMNQVLVNLLDNANKYAPAQSPIEIQASVREGWLCLEVTDRGPGVPPDELGRLFDKFYRIPVPERVGGTGLGLSICKGIVEAHGGKIRGENRNGGGLRIEILLPLTQPVSEKP</sequence>
<dbReference type="EC" id="2.7.13.3" evidence="3"/>
<organism evidence="16 17">
    <name type="scientific">Geobacter benzoatilyticus</name>
    <dbReference type="NCBI Taxonomy" id="2815309"/>
    <lineage>
        <taxon>Bacteria</taxon>
        <taxon>Pseudomonadati</taxon>
        <taxon>Thermodesulfobacteriota</taxon>
        <taxon>Desulfuromonadia</taxon>
        <taxon>Geobacterales</taxon>
        <taxon>Geobacteraceae</taxon>
        <taxon>Geobacter</taxon>
    </lineage>
</organism>
<keyword evidence="8" id="KW-0418">Kinase</keyword>
<dbReference type="Pfam" id="PF13493">
    <property type="entry name" value="DUF4118"/>
    <property type="match status" value="1"/>
</dbReference>
<dbReference type="InterPro" id="IPR003661">
    <property type="entry name" value="HisK_dim/P_dom"/>
</dbReference>
<dbReference type="InterPro" id="IPR003594">
    <property type="entry name" value="HATPase_dom"/>
</dbReference>
<dbReference type="Gene3D" id="1.10.287.130">
    <property type="match status" value="1"/>
</dbReference>
<dbReference type="SMART" id="SM00388">
    <property type="entry name" value="HisKA"/>
    <property type="match status" value="1"/>
</dbReference>
<evidence type="ECO:0000313" key="17">
    <source>
        <dbReference type="Proteomes" id="UP000663651"/>
    </source>
</evidence>
<dbReference type="InterPro" id="IPR036097">
    <property type="entry name" value="HisK_dim/P_sf"/>
</dbReference>
<accession>A0ABX7Q4Z0</accession>
<proteinExistence type="predicted"/>
<gene>
    <name evidence="16" type="ORF">JZM60_01785</name>
</gene>
<comment type="catalytic activity">
    <reaction evidence="1">
        <text>ATP + protein L-histidine = ADP + protein N-phospho-L-histidine.</text>
        <dbReference type="EC" id="2.7.13.3"/>
    </reaction>
</comment>
<dbReference type="InterPro" id="IPR004358">
    <property type="entry name" value="Sig_transdc_His_kin-like_C"/>
</dbReference>
<comment type="subcellular location">
    <subcellularLocation>
        <location evidence="2">Membrane</location>
        <topology evidence="2">Multi-pass membrane protein</topology>
    </subcellularLocation>
</comment>
<dbReference type="Gene3D" id="3.30.565.10">
    <property type="entry name" value="Histidine kinase-like ATPase, C-terminal domain"/>
    <property type="match status" value="1"/>
</dbReference>
<evidence type="ECO:0000256" key="9">
    <source>
        <dbReference type="ARBA" id="ARBA00022840"/>
    </source>
</evidence>
<evidence type="ECO:0000256" key="7">
    <source>
        <dbReference type="ARBA" id="ARBA00022741"/>
    </source>
</evidence>
<reference evidence="16 17" key="1">
    <citation type="submission" date="2021-03" db="EMBL/GenBank/DDBJ databases">
        <title>Geobacter metallireducens gen. nov. sp. nov., a microorganism capable of coupling the complete oxidation of organic compounds to the reduction of iron and other metals.</title>
        <authorList>
            <person name="Li Y."/>
        </authorList>
    </citation>
    <scope>NUCLEOTIDE SEQUENCE [LARGE SCALE GENOMIC DNA]</scope>
    <source>
        <strain evidence="16 17">Jerry-YX</strain>
    </source>
</reference>
<keyword evidence="7" id="KW-0547">Nucleotide-binding</keyword>
<dbReference type="SUPFAM" id="SSF55874">
    <property type="entry name" value="ATPase domain of HSP90 chaperone/DNA topoisomerase II/histidine kinase"/>
    <property type="match status" value="1"/>
</dbReference>
<keyword evidence="17" id="KW-1185">Reference proteome</keyword>
<evidence type="ECO:0000256" key="10">
    <source>
        <dbReference type="ARBA" id="ARBA00022989"/>
    </source>
</evidence>
<name>A0ABX7Q4Z0_9BACT</name>
<feature type="transmembrane region" description="Helical" evidence="14">
    <location>
        <begin position="113"/>
        <end position="132"/>
    </location>
</feature>
<evidence type="ECO:0000256" key="6">
    <source>
        <dbReference type="ARBA" id="ARBA00022692"/>
    </source>
</evidence>
<keyword evidence="12 14" id="KW-0472">Membrane</keyword>
<evidence type="ECO:0000256" key="12">
    <source>
        <dbReference type="ARBA" id="ARBA00023136"/>
    </source>
</evidence>
<dbReference type="CDD" id="cd00075">
    <property type="entry name" value="HATPase"/>
    <property type="match status" value="1"/>
</dbReference>
<keyword evidence="9" id="KW-0067">ATP-binding</keyword>
<evidence type="ECO:0000256" key="5">
    <source>
        <dbReference type="ARBA" id="ARBA00022679"/>
    </source>
</evidence>
<feature type="transmembrane region" description="Helical" evidence="14">
    <location>
        <begin position="58"/>
        <end position="77"/>
    </location>
</feature>